<dbReference type="Gene3D" id="3.40.50.410">
    <property type="entry name" value="von Willebrand factor, type A domain"/>
    <property type="match status" value="1"/>
</dbReference>
<proteinExistence type="predicted"/>
<gene>
    <name evidence="2" type="ORF">EDC65_2772</name>
</gene>
<dbReference type="InterPro" id="IPR010607">
    <property type="entry name" value="DUF1194"/>
</dbReference>
<dbReference type="EMBL" id="RJKX01000014">
    <property type="protein sequence ID" value="ROP90912.1"/>
    <property type="molecule type" value="Genomic_DNA"/>
</dbReference>
<name>A0A3N1LHT3_9PROT</name>
<feature type="chain" id="PRO_5018197130" evidence="1">
    <location>
        <begin position="26"/>
        <end position="245"/>
    </location>
</feature>
<dbReference type="Pfam" id="PF06707">
    <property type="entry name" value="DUF1194"/>
    <property type="match status" value="1"/>
</dbReference>
<sequence>MTFSFARSVVALALAAWAWGTPALAQAPVDTALVLAVDSSGSIDETEFRLQREGIAAALTSPRVLQAVAGGAFGRLAVAYVEWGSPGGAETVVGWAFVTDRASAEAAAAAIVSAPRSPQSYNAIGDAIDHAAGLFSACGCEATRRVIDLSGDNADMRSRNPAAAARDGAVARGITVNALAVLEDDRRGPGGRPWLVEYYEGNVIGGPGAFVMAASDRADFTRALLDKMVLEIAGTPTPVRTIAGR</sequence>
<dbReference type="AlphaFoldDB" id="A0A3N1LHT3"/>
<evidence type="ECO:0000313" key="3">
    <source>
        <dbReference type="Proteomes" id="UP000278222"/>
    </source>
</evidence>
<dbReference type="SUPFAM" id="SSF53300">
    <property type="entry name" value="vWA-like"/>
    <property type="match status" value="1"/>
</dbReference>
<accession>A0A3N1LHT3</accession>
<comment type="caution">
    <text evidence="2">The sequence shown here is derived from an EMBL/GenBank/DDBJ whole genome shotgun (WGS) entry which is preliminary data.</text>
</comment>
<organism evidence="2 3">
    <name type="scientific">Stella humosa</name>
    <dbReference type="NCBI Taxonomy" id="94"/>
    <lineage>
        <taxon>Bacteria</taxon>
        <taxon>Pseudomonadati</taxon>
        <taxon>Pseudomonadota</taxon>
        <taxon>Alphaproteobacteria</taxon>
        <taxon>Rhodospirillales</taxon>
        <taxon>Stellaceae</taxon>
        <taxon>Stella</taxon>
    </lineage>
</organism>
<keyword evidence="3" id="KW-1185">Reference proteome</keyword>
<feature type="signal peptide" evidence="1">
    <location>
        <begin position="1"/>
        <end position="25"/>
    </location>
</feature>
<evidence type="ECO:0000313" key="2">
    <source>
        <dbReference type="EMBL" id="ROP90912.1"/>
    </source>
</evidence>
<keyword evidence="1" id="KW-0732">Signal</keyword>
<dbReference type="InterPro" id="IPR036465">
    <property type="entry name" value="vWFA_dom_sf"/>
</dbReference>
<protein>
    <submittedName>
        <fullName evidence="2">Uncharacterized protein DUF1194</fullName>
    </submittedName>
</protein>
<dbReference type="RefSeq" id="WP_123690399.1">
    <property type="nucleotide sequence ID" value="NZ_AP019700.1"/>
</dbReference>
<evidence type="ECO:0000256" key="1">
    <source>
        <dbReference type="SAM" id="SignalP"/>
    </source>
</evidence>
<dbReference type="Proteomes" id="UP000278222">
    <property type="component" value="Unassembled WGS sequence"/>
</dbReference>
<reference evidence="2 3" key="1">
    <citation type="submission" date="2018-11" db="EMBL/GenBank/DDBJ databases">
        <title>Genomic Encyclopedia of Type Strains, Phase IV (KMG-IV): sequencing the most valuable type-strain genomes for metagenomic binning, comparative biology and taxonomic classification.</title>
        <authorList>
            <person name="Goeker M."/>
        </authorList>
    </citation>
    <scope>NUCLEOTIDE SEQUENCE [LARGE SCALE GENOMIC DNA]</scope>
    <source>
        <strain evidence="2 3">DSM 5900</strain>
    </source>
</reference>
<dbReference type="OrthoDB" id="9792179at2"/>